<gene>
    <name evidence="1" type="ORF">M9Y10_015498</name>
</gene>
<keyword evidence="2" id="KW-1185">Reference proteome</keyword>
<name>A0ABR2L485_9EUKA</name>
<accession>A0ABR2L485</accession>
<organism evidence="1 2">
    <name type="scientific">Tritrichomonas musculus</name>
    <dbReference type="NCBI Taxonomy" id="1915356"/>
    <lineage>
        <taxon>Eukaryota</taxon>
        <taxon>Metamonada</taxon>
        <taxon>Parabasalia</taxon>
        <taxon>Tritrichomonadida</taxon>
        <taxon>Tritrichomonadidae</taxon>
        <taxon>Tritrichomonas</taxon>
    </lineage>
</organism>
<reference evidence="1 2" key="1">
    <citation type="submission" date="2024-04" db="EMBL/GenBank/DDBJ databases">
        <title>Tritrichomonas musculus Genome.</title>
        <authorList>
            <person name="Alves-Ferreira E."/>
            <person name="Grigg M."/>
            <person name="Lorenzi H."/>
            <person name="Galac M."/>
        </authorList>
    </citation>
    <scope>NUCLEOTIDE SEQUENCE [LARGE SCALE GENOMIC DNA]</scope>
    <source>
        <strain evidence="1 2">EAF2021</strain>
    </source>
</reference>
<sequence length="148" mass="16930">MQLHFGKFVVSTSSLGMKSINIRECKFSNNKGSEGSIIYVEEENVANVKLNILSSNNGDNQTKYMIYSYCGETIFEHNKIEHTDKTKMSEYLSLHNQTEVVISSCSFTNCNIKTSSTIELFNQYENSNTQMNDFFNADNTKLTIQFKK</sequence>
<evidence type="ECO:0000313" key="2">
    <source>
        <dbReference type="Proteomes" id="UP001470230"/>
    </source>
</evidence>
<evidence type="ECO:0000313" key="1">
    <source>
        <dbReference type="EMBL" id="KAK8897542.1"/>
    </source>
</evidence>
<dbReference type="EMBL" id="JAPFFF010000002">
    <property type="protein sequence ID" value="KAK8897542.1"/>
    <property type="molecule type" value="Genomic_DNA"/>
</dbReference>
<protein>
    <recommendedName>
        <fullName evidence="3">Right handed beta helix domain-containing protein</fullName>
    </recommendedName>
</protein>
<comment type="caution">
    <text evidence="1">The sequence shown here is derived from an EMBL/GenBank/DDBJ whole genome shotgun (WGS) entry which is preliminary data.</text>
</comment>
<dbReference type="Proteomes" id="UP001470230">
    <property type="component" value="Unassembled WGS sequence"/>
</dbReference>
<proteinExistence type="predicted"/>
<evidence type="ECO:0008006" key="3">
    <source>
        <dbReference type="Google" id="ProtNLM"/>
    </source>
</evidence>